<dbReference type="STRING" id="1051890.A0A3N4LEW5"/>
<accession>A0A3N4LEW5</accession>
<dbReference type="Proteomes" id="UP000267821">
    <property type="component" value="Unassembled WGS sequence"/>
</dbReference>
<feature type="region of interest" description="Disordered" evidence="1">
    <location>
        <begin position="247"/>
        <end position="271"/>
    </location>
</feature>
<evidence type="ECO:0000259" key="2">
    <source>
        <dbReference type="Pfam" id="PF10021"/>
    </source>
</evidence>
<dbReference type="AlphaFoldDB" id="A0A3N4LEW5"/>
<sequence>MSICSNPNSLESQIRASRIRAQEASYQTLHRVSEVQRMFPGCSFGSYFENPAELPRLQPAERPKVAVFQHSDILDPVVSWQRELVHGIAPLACETGTSTTQRICLINAAYDERAGGDWMSAMSCQEDAICRRSTLYHSLITPGEGETRHTFYPIENGGIYSPNVIVHREGPTKNYEMYHTPEDCTVISVVSVSPERTPMLSGDGSYTFDLEKDLQKRKMITALRIVAKHGHRNIVIGSFGSVNREVPEYSTRKSNRGGGHSGQGPLHDERRDINPIREVAKLWTELLDVSDSEFMGYFDSVVFIVGVGVRSTEEAEVVSRSFKLPAVPRLMKEWFPGQYDMVYRD</sequence>
<dbReference type="EMBL" id="ML121559">
    <property type="protein sequence ID" value="RPB21430.1"/>
    <property type="molecule type" value="Genomic_DNA"/>
</dbReference>
<feature type="domain" description="Microbial-type PARG catalytic" evidence="2">
    <location>
        <begin position="98"/>
        <end position="169"/>
    </location>
</feature>
<name>A0A3N4LEW5_9PEZI</name>
<dbReference type="InParanoid" id="A0A3N4LEW5"/>
<evidence type="ECO:0000313" key="4">
    <source>
        <dbReference type="Proteomes" id="UP000267821"/>
    </source>
</evidence>
<dbReference type="InterPro" id="IPR019261">
    <property type="entry name" value="PARG_cat_microbial"/>
</dbReference>
<dbReference type="OrthoDB" id="2440523at2759"/>
<protein>
    <recommendedName>
        <fullName evidence="2">Microbial-type PARG catalytic domain-containing protein</fullName>
    </recommendedName>
</protein>
<organism evidence="3 4">
    <name type="scientific">Terfezia boudieri ATCC MYA-4762</name>
    <dbReference type="NCBI Taxonomy" id="1051890"/>
    <lineage>
        <taxon>Eukaryota</taxon>
        <taxon>Fungi</taxon>
        <taxon>Dikarya</taxon>
        <taxon>Ascomycota</taxon>
        <taxon>Pezizomycotina</taxon>
        <taxon>Pezizomycetes</taxon>
        <taxon>Pezizales</taxon>
        <taxon>Pezizaceae</taxon>
        <taxon>Terfezia</taxon>
    </lineage>
</organism>
<evidence type="ECO:0000313" key="3">
    <source>
        <dbReference type="EMBL" id="RPB21430.1"/>
    </source>
</evidence>
<gene>
    <name evidence="3" type="ORF">L211DRAFT_433613</name>
</gene>
<proteinExistence type="predicted"/>
<keyword evidence="4" id="KW-1185">Reference proteome</keyword>
<reference evidence="3 4" key="1">
    <citation type="journal article" date="2018" name="Nat. Ecol. Evol.">
        <title>Pezizomycetes genomes reveal the molecular basis of ectomycorrhizal truffle lifestyle.</title>
        <authorList>
            <person name="Murat C."/>
            <person name="Payen T."/>
            <person name="Noel B."/>
            <person name="Kuo A."/>
            <person name="Morin E."/>
            <person name="Chen J."/>
            <person name="Kohler A."/>
            <person name="Krizsan K."/>
            <person name="Balestrini R."/>
            <person name="Da Silva C."/>
            <person name="Montanini B."/>
            <person name="Hainaut M."/>
            <person name="Levati E."/>
            <person name="Barry K.W."/>
            <person name="Belfiori B."/>
            <person name="Cichocki N."/>
            <person name="Clum A."/>
            <person name="Dockter R.B."/>
            <person name="Fauchery L."/>
            <person name="Guy J."/>
            <person name="Iotti M."/>
            <person name="Le Tacon F."/>
            <person name="Lindquist E.A."/>
            <person name="Lipzen A."/>
            <person name="Malagnac F."/>
            <person name="Mello A."/>
            <person name="Molinier V."/>
            <person name="Miyauchi S."/>
            <person name="Poulain J."/>
            <person name="Riccioni C."/>
            <person name="Rubini A."/>
            <person name="Sitrit Y."/>
            <person name="Splivallo R."/>
            <person name="Traeger S."/>
            <person name="Wang M."/>
            <person name="Zifcakova L."/>
            <person name="Wipf D."/>
            <person name="Zambonelli A."/>
            <person name="Paolocci F."/>
            <person name="Nowrousian M."/>
            <person name="Ottonello S."/>
            <person name="Baldrian P."/>
            <person name="Spatafora J.W."/>
            <person name="Henrissat B."/>
            <person name="Nagy L.G."/>
            <person name="Aury J.M."/>
            <person name="Wincker P."/>
            <person name="Grigoriev I.V."/>
            <person name="Bonfante P."/>
            <person name="Martin F.M."/>
        </authorList>
    </citation>
    <scope>NUCLEOTIDE SEQUENCE [LARGE SCALE GENOMIC DNA]</scope>
    <source>
        <strain evidence="3 4">ATCC MYA-4762</strain>
    </source>
</reference>
<dbReference type="Pfam" id="PF10021">
    <property type="entry name" value="PARG_cat_microb"/>
    <property type="match status" value="1"/>
</dbReference>
<evidence type="ECO:0000256" key="1">
    <source>
        <dbReference type="SAM" id="MobiDB-lite"/>
    </source>
</evidence>
<dbReference type="PANTHER" id="PTHR35596">
    <property type="entry name" value="DUF2263 DOMAIN-CONTAINING PROTEIN"/>
    <property type="match status" value="1"/>
</dbReference>
<dbReference type="InterPro" id="IPR043472">
    <property type="entry name" value="Macro_dom-like"/>
</dbReference>
<dbReference type="PANTHER" id="PTHR35596:SF2">
    <property type="entry name" value="MICROBIAL-TYPE PARG CATALYTIC DOMAIN-CONTAINING PROTEIN"/>
    <property type="match status" value="1"/>
</dbReference>
<dbReference type="Gene3D" id="3.40.220.10">
    <property type="entry name" value="Leucine Aminopeptidase, subunit E, domain 1"/>
    <property type="match status" value="1"/>
</dbReference>